<organism evidence="4 5">
    <name type="scientific">Metabacillus litoralis</name>
    <dbReference type="NCBI Taxonomy" id="152268"/>
    <lineage>
        <taxon>Bacteria</taxon>
        <taxon>Bacillati</taxon>
        <taxon>Bacillota</taxon>
        <taxon>Bacilli</taxon>
        <taxon>Bacillales</taxon>
        <taxon>Bacillaceae</taxon>
        <taxon>Metabacillus</taxon>
    </lineage>
</organism>
<accession>A0A5C6W142</accession>
<evidence type="ECO:0000256" key="2">
    <source>
        <dbReference type="ARBA" id="ARBA00022803"/>
    </source>
</evidence>
<dbReference type="Pfam" id="PF07719">
    <property type="entry name" value="TPR_2"/>
    <property type="match status" value="1"/>
</dbReference>
<evidence type="ECO:0000313" key="5">
    <source>
        <dbReference type="Proteomes" id="UP000321363"/>
    </source>
</evidence>
<sequence length="492" mass="57560">MKWRISVGKHLSKQQKRAQVVPFLQDGQYYYNKGLKAYREQNFQKASKYLTKALELDPNDTMKLSQLATVYTDMGKYSQSNELLLRILDDVDTSMLECHYFMANNYAHLGLFQEAYKCATEYAEKAPYGEFIEENEDLIDLLTMEDDEEEPFLKDPDDLIIKQDAAKSLLEDSKFDEAILLLEELVKEYPEFWSAHNNLSLAYFYVGEVEKAKEYLTTVLERNPGNLHAYCNLLVFYYYERQDDNVDELAKALSNVHPLLVEHRYKLGATFALVGYYPVAYKWLRSLHKQGYEGDDVFYYWLSYSAYFTGHVNFAEQMWERVIKLNKEKVGSEPWNVNAEKSENRANSMSLEERLYAIFLSIETNNLDQIKDYQFSNVPQSQLEKEFIKLALSNDRDDDMKKMDSLYQVAKTLFVQSEHDELFLFTFKILAKAYKNEYSFKNYAGWAAALDYIWMKQHASNEEISQNAVANKYGTSISSVRKYVKLVKTILA</sequence>
<name>A0A5C6W142_9BACI</name>
<protein>
    <submittedName>
        <fullName evidence="4">Tetratricopeptide repeat protein</fullName>
    </submittedName>
</protein>
<proteinExistence type="predicted"/>
<evidence type="ECO:0000256" key="3">
    <source>
        <dbReference type="PROSITE-ProRule" id="PRU00339"/>
    </source>
</evidence>
<dbReference type="InterPro" id="IPR013105">
    <property type="entry name" value="TPR_2"/>
</dbReference>
<keyword evidence="5" id="KW-1185">Reference proteome</keyword>
<dbReference type="InterPro" id="IPR011990">
    <property type="entry name" value="TPR-like_helical_dom_sf"/>
</dbReference>
<dbReference type="EMBL" id="VOQF01000005">
    <property type="protein sequence ID" value="TXC91056.1"/>
    <property type="molecule type" value="Genomic_DNA"/>
</dbReference>
<keyword evidence="2 3" id="KW-0802">TPR repeat</keyword>
<gene>
    <name evidence="4" type="ORF">FS935_09105</name>
</gene>
<dbReference type="PROSITE" id="PS50005">
    <property type="entry name" value="TPR"/>
    <property type="match status" value="2"/>
</dbReference>
<dbReference type="PANTHER" id="PTHR45586">
    <property type="entry name" value="TPR REPEAT-CONTAINING PROTEIN PA4667"/>
    <property type="match status" value="1"/>
</dbReference>
<dbReference type="Proteomes" id="UP000321363">
    <property type="component" value="Unassembled WGS sequence"/>
</dbReference>
<dbReference type="PANTHER" id="PTHR45586:SF1">
    <property type="entry name" value="LIPOPOLYSACCHARIDE ASSEMBLY PROTEIN B"/>
    <property type="match status" value="1"/>
</dbReference>
<dbReference type="InterPro" id="IPR019734">
    <property type="entry name" value="TPR_rpt"/>
</dbReference>
<comment type="caution">
    <text evidence="4">The sequence shown here is derived from an EMBL/GenBank/DDBJ whole genome shotgun (WGS) entry which is preliminary data.</text>
</comment>
<evidence type="ECO:0000256" key="1">
    <source>
        <dbReference type="ARBA" id="ARBA00022737"/>
    </source>
</evidence>
<dbReference type="SMART" id="SM00028">
    <property type="entry name" value="TPR"/>
    <property type="match status" value="3"/>
</dbReference>
<feature type="repeat" description="TPR" evidence="3">
    <location>
        <begin position="27"/>
        <end position="60"/>
    </location>
</feature>
<evidence type="ECO:0000313" key="4">
    <source>
        <dbReference type="EMBL" id="TXC91056.1"/>
    </source>
</evidence>
<dbReference type="SUPFAM" id="SSF48452">
    <property type="entry name" value="TPR-like"/>
    <property type="match status" value="1"/>
</dbReference>
<keyword evidence="1" id="KW-0677">Repeat</keyword>
<dbReference type="Gene3D" id="1.25.40.10">
    <property type="entry name" value="Tetratricopeptide repeat domain"/>
    <property type="match status" value="2"/>
</dbReference>
<dbReference type="InterPro" id="IPR051012">
    <property type="entry name" value="CellSynth/LPSAsmb/PSIAsmb"/>
</dbReference>
<reference evidence="4 5" key="1">
    <citation type="journal article" date="2005" name="Int. J. Syst. Evol. Microbiol.">
        <title>Bacillus litoralis sp. nov., isolated from a tidal flat of the Yellow Sea in Korea.</title>
        <authorList>
            <person name="Yoon J.H."/>
            <person name="Oh T.K."/>
        </authorList>
    </citation>
    <scope>NUCLEOTIDE SEQUENCE [LARGE SCALE GENOMIC DNA]</scope>
    <source>
        <strain evidence="4 5">SW-211</strain>
    </source>
</reference>
<dbReference type="Pfam" id="PF14559">
    <property type="entry name" value="TPR_19"/>
    <property type="match status" value="1"/>
</dbReference>
<dbReference type="AlphaFoldDB" id="A0A5C6W142"/>
<feature type="repeat" description="TPR" evidence="3">
    <location>
        <begin position="193"/>
        <end position="226"/>
    </location>
</feature>